<evidence type="ECO:0000256" key="10">
    <source>
        <dbReference type="ARBA" id="ARBA00022842"/>
    </source>
</evidence>
<comment type="catalytic activity">
    <reaction evidence="1 16">
        <text>ATP = 3',5'-cyclic AMP + diphosphate</text>
        <dbReference type="Rhea" id="RHEA:15389"/>
        <dbReference type="ChEBI" id="CHEBI:30616"/>
        <dbReference type="ChEBI" id="CHEBI:33019"/>
        <dbReference type="ChEBI" id="CHEBI:58165"/>
        <dbReference type="EC" id="4.6.1.1"/>
    </reaction>
</comment>
<feature type="binding site" evidence="17">
    <location>
        <begin position="460"/>
        <end position="462"/>
    </location>
    <ligand>
        <name>ATP</name>
        <dbReference type="ChEBI" id="CHEBI:30616"/>
    </ligand>
</feature>
<evidence type="ECO:0000256" key="6">
    <source>
        <dbReference type="ARBA" id="ARBA00022723"/>
    </source>
</evidence>
<feature type="binding site" evidence="17">
    <location>
        <position position="1144"/>
    </location>
    <ligand>
        <name>ATP</name>
        <dbReference type="ChEBI" id="CHEBI:30616"/>
    </ligand>
</feature>
<keyword evidence="10 16" id="KW-0460">Magnesium</keyword>
<dbReference type="AlphaFoldDB" id="A0AAD9QK09"/>
<keyword evidence="15 16" id="KW-0456">Lyase</keyword>
<dbReference type="GO" id="GO:0046872">
    <property type="term" value="F:metal ion binding"/>
    <property type="evidence" value="ECO:0007669"/>
    <property type="project" value="UniProtKB-KW"/>
</dbReference>
<feature type="binding site" evidence="17">
    <location>
        <begin position="1104"/>
        <end position="1108"/>
    </location>
    <ligand>
        <name>ATP</name>
        <dbReference type="ChEBI" id="CHEBI:30616"/>
    </ligand>
</feature>
<keyword evidence="14" id="KW-0325">Glycoprotein</keyword>
<name>A0AAD9QK09_ACRCE</name>
<evidence type="ECO:0000313" key="23">
    <source>
        <dbReference type="EMBL" id="KAK2562702.1"/>
    </source>
</evidence>
<feature type="binding site" evidence="18">
    <location>
        <position position="462"/>
    </location>
    <ligand>
        <name>Mg(2+)</name>
        <dbReference type="ChEBI" id="CHEBI:18420"/>
        <label>1</label>
        <note>catalytic</note>
    </ligand>
</feature>
<dbReference type="Proteomes" id="UP001249851">
    <property type="component" value="Unassembled WGS sequence"/>
</dbReference>
<comment type="caution">
    <text evidence="23">The sequence shown here is derived from an EMBL/GenBank/DDBJ whole genome shotgun (WGS) entry which is preliminary data.</text>
</comment>
<organism evidence="23 24">
    <name type="scientific">Acropora cervicornis</name>
    <name type="common">Staghorn coral</name>
    <dbReference type="NCBI Taxonomy" id="6130"/>
    <lineage>
        <taxon>Eukaryota</taxon>
        <taxon>Metazoa</taxon>
        <taxon>Cnidaria</taxon>
        <taxon>Anthozoa</taxon>
        <taxon>Hexacorallia</taxon>
        <taxon>Scleractinia</taxon>
        <taxon>Astrocoeniina</taxon>
        <taxon>Acroporidae</taxon>
        <taxon>Acropora</taxon>
    </lineage>
</organism>
<keyword evidence="18" id="KW-0464">Manganese</keyword>
<feature type="region of interest" description="Disordered" evidence="20">
    <location>
        <begin position="1"/>
        <end position="70"/>
    </location>
</feature>
<feature type="binding site" evidence="17">
    <location>
        <begin position="1097"/>
        <end position="1099"/>
    </location>
    <ligand>
        <name>ATP</name>
        <dbReference type="ChEBI" id="CHEBI:30616"/>
    </ligand>
</feature>
<dbReference type="InterPro" id="IPR030672">
    <property type="entry name" value="Adcy"/>
</dbReference>
<dbReference type="InterPro" id="IPR029787">
    <property type="entry name" value="Nucleotide_cyclase"/>
</dbReference>
<keyword evidence="8 16" id="KW-0547">Nucleotide-binding</keyword>
<reference evidence="23" key="1">
    <citation type="journal article" date="2023" name="G3 (Bethesda)">
        <title>Whole genome assembly and annotation of the endangered Caribbean coral Acropora cervicornis.</title>
        <authorList>
            <person name="Selwyn J.D."/>
            <person name="Vollmer S.V."/>
        </authorList>
    </citation>
    <scope>NUCLEOTIDE SEQUENCE</scope>
    <source>
        <strain evidence="23">K2</strain>
    </source>
</reference>
<dbReference type="SMART" id="SM00044">
    <property type="entry name" value="CYCc"/>
    <property type="match status" value="2"/>
</dbReference>
<feature type="transmembrane region" description="Helical" evidence="21">
    <location>
        <begin position="700"/>
        <end position="723"/>
    </location>
</feature>
<dbReference type="PROSITE" id="PS00452">
    <property type="entry name" value="GUANYLATE_CYCLASE_1"/>
    <property type="match status" value="1"/>
</dbReference>
<feature type="compositionally biased region" description="Polar residues" evidence="20">
    <location>
        <begin position="30"/>
        <end position="39"/>
    </location>
</feature>
<keyword evidence="9 16" id="KW-0067">ATP-binding</keyword>
<comment type="similarity">
    <text evidence="16 19">Belongs to the adenylyl cyclase class-4/guanylyl cyclase family.</text>
</comment>
<dbReference type="SUPFAM" id="SSF55073">
    <property type="entry name" value="Nucleotide cyclase"/>
    <property type="match status" value="2"/>
</dbReference>
<protein>
    <recommendedName>
        <fullName evidence="4 16">adenylate cyclase</fullName>
        <ecNumber evidence="4 16">4.6.1.1</ecNumber>
    </recommendedName>
</protein>
<feature type="binding site" evidence="17">
    <location>
        <position position="1022"/>
    </location>
    <ligand>
        <name>ATP</name>
        <dbReference type="ChEBI" id="CHEBI:30616"/>
    </ligand>
</feature>
<feature type="domain" description="Guanylate cyclase" evidence="22">
    <location>
        <begin position="946"/>
        <end position="1110"/>
    </location>
</feature>
<proteinExistence type="inferred from homology"/>
<evidence type="ECO:0000256" key="13">
    <source>
        <dbReference type="ARBA" id="ARBA00023136"/>
    </source>
</evidence>
<evidence type="ECO:0000256" key="18">
    <source>
        <dbReference type="PIRSR" id="PIRSR039050-51"/>
    </source>
</evidence>
<dbReference type="GO" id="GO:0004016">
    <property type="term" value="F:adenylate cyclase activity"/>
    <property type="evidence" value="ECO:0007669"/>
    <property type="project" value="UniProtKB-EC"/>
</dbReference>
<evidence type="ECO:0000256" key="5">
    <source>
        <dbReference type="ARBA" id="ARBA00022692"/>
    </source>
</evidence>
<feature type="binding site" evidence="18">
    <location>
        <position position="418"/>
    </location>
    <ligand>
        <name>Mg(2+)</name>
        <dbReference type="ChEBI" id="CHEBI:18420"/>
        <label>2</label>
        <note>catalytic</note>
    </ligand>
</feature>
<evidence type="ECO:0000256" key="4">
    <source>
        <dbReference type="ARBA" id="ARBA00012201"/>
    </source>
</evidence>
<keyword evidence="5 21" id="KW-0812">Transmembrane</keyword>
<comment type="subcellular location">
    <subcellularLocation>
        <location evidence="3">Membrane</location>
        <topology evidence="3">Multi-pass membrane protein</topology>
    </subcellularLocation>
</comment>
<keyword evidence="11 21" id="KW-1133">Transmembrane helix</keyword>
<evidence type="ECO:0000256" key="8">
    <source>
        <dbReference type="ARBA" id="ARBA00022741"/>
    </source>
</evidence>
<dbReference type="InterPro" id="IPR009398">
    <property type="entry name" value="Adcy_conserved_dom"/>
</dbReference>
<feature type="domain" description="Guanylate cyclase" evidence="22">
    <location>
        <begin position="413"/>
        <end position="540"/>
    </location>
</feature>
<dbReference type="PROSITE" id="PS50125">
    <property type="entry name" value="GUANYLATE_CYCLASE_2"/>
    <property type="match status" value="2"/>
</dbReference>
<dbReference type="FunFam" id="3.30.70.1230:FF:000001">
    <property type="entry name" value="Adenylate cyclase"/>
    <property type="match status" value="1"/>
</dbReference>
<evidence type="ECO:0000256" key="2">
    <source>
        <dbReference type="ARBA" id="ARBA00001936"/>
    </source>
</evidence>
<dbReference type="EC" id="4.6.1.1" evidence="4 16"/>
<dbReference type="Gene3D" id="3.30.70.1230">
    <property type="entry name" value="Nucleotide cyclase"/>
    <property type="match status" value="2"/>
</dbReference>
<feature type="binding site" evidence="17">
    <location>
        <position position="506"/>
    </location>
    <ligand>
        <name>ATP</name>
        <dbReference type="ChEBI" id="CHEBI:30616"/>
    </ligand>
</feature>
<dbReference type="Pfam" id="PF16214">
    <property type="entry name" value="AC_N"/>
    <property type="match status" value="1"/>
</dbReference>
<feature type="binding site" evidence="18">
    <location>
        <position position="418"/>
    </location>
    <ligand>
        <name>Mg(2+)</name>
        <dbReference type="ChEBI" id="CHEBI:18420"/>
        <label>1</label>
        <note>catalytic</note>
    </ligand>
</feature>
<evidence type="ECO:0000256" key="3">
    <source>
        <dbReference type="ARBA" id="ARBA00004141"/>
    </source>
</evidence>
<keyword evidence="12 16" id="KW-0115">cAMP biosynthesis</keyword>
<feature type="transmembrane region" description="Helical" evidence="21">
    <location>
        <begin position="270"/>
        <end position="286"/>
    </location>
</feature>
<gene>
    <name evidence="23" type="ORF">P5673_014408</name>
</gene>
<feature type="compositionally biased region" description="Basic and acidic residues" evidence="20">
    <location>
        <begin position="20"/>
        <end position="29"/>
    </location>
</feature>
<evidence type="ECO:0000256" key="15">
    <source>
        <dbReference type="ARBA" id="ARBA00023239"/>
    </source>
</evidence>
<dbReference type="GO" id="GO:0007189">
    <property type="term" value="P:adenylate cyclase-activating G protein-coupled receptor signaling pathway"/>
    <property type="evidence" value="ECO:0007669"/>
    <property type="project" value="TreeGrafter"/>
</dbReference>
<evidence type="ECO:0000256" key="12">
    <source>
        <dbReference type="ARBA" id="ARBA00022998"/>
    </source>
</evidence>
<keyword evidence="24" id="KW-1185">Reference proteome</keyword>
<evidence type="ECO:0000256" key="7">
    <source>
        <dbReference type="ARBA" id="ARBA00022737"/>
    </source>
</evidence>
<dbReference type="Pfam" id="PF00211">
    <property type="entry name" value="Guanylate_cyc"/>
    <property type="match status" value="3"/>
</dbReference>
<sequence>MSAHSDKVVFNRRSSTPSKRAWEEPDEKTPTNVSTNDLNKNVKDHNKAASPRRTANNGEKMASSMENNGSTEVRLRSVEVGVGDNNIRTIKNEISQKDSATNGFPEVSIKNGKTSEVKDAEALKNDNICEDSCCGDWTSFTRVFRSRRFESEKLEGLYQRYVFRLNQKFMSWLIGILLILTFILIGFQFSMEKTDKPGTDAEGITLIIFAFAYILLALIVNRSGSSQNHLNWVSYILLAISCGFILASVVCPPSDVVKPSDSDSRYSPSDGVWLTTFFVYMTYTMLPVRMRIAVFGGCLLPSVHLISSAAMNYKDTNLTRLLLGNLLIFLCANITGVFTKYPTEISQRRAFLETRRCIESRLTIMKENQNQERLLLSVLPRYVAIQIKDDIESGINETLQFRKIYIQRHENVSILFADIEGFTMLSSQCTAQKLVQYLNELFASFDTLAVENHCLRIKILGDCYYCVSGLPEARPDHAHCCIEMGLEMIDAIASVREATGVNLNMRVGVHMGKVHSGVLGLKKWQYDVWSDDVTTANHMESGGLPGRVHITKSVLNCLNGDYEVEEGRGQERDAYLKQYNIQSYLIVAEHPRTKDSVEKAEAKQEDFDKKMQARLGITAPSQQDPDDEVNEFLGSSIEARSIDKLRKDYVRPLLLTFKDAEKEELYSQERDRMFKSYTACIFLLFVFICIIQLITLPRTYITVAVFVSAFTFISVVFILVVAESCRNVPNTLARISTAIAQSQTICKVVATVLVYIIYLAAIGNFLSCNLDRPRYPNNWYSNSTLDPDGPYCDYPQYFTFSVMLVMIGCAVFLQLSTMHKFTMLAFMSAVFIVLLRVVYKDLFIDHDAIHFQTTIGYIKWIDLSIVIVVMLTLALTVHAYLHEEISRFDFLWKLQATEERVEMEQLMEYNKKLLYNILPDHVAQHFLAQQAKKNDELYYQSCDKVMVMFSSICNFSDFYTELDANGEGVECLRLLNEILVDFDESYSPVSRVLKLSFDSLILMVLVEEQLTKPRFQCIEKIKTIGDTYMAAAGIKPESQEKLATLSHIVTMADFAMAMKKKLADINVHSFNDFKMKVGLNFGPVVAGVIGAHKPQYDIWGDTVNVASRMYSTGKANQIQVTQSVYNILSTRGYTFECRGLVAVKGKGTMVTYWMTGKEGDQST</sequence>
<evidence type="ECO:0000256" key="9">
    <source>
        <dbReference type="ARBA" id="ARBA00022840"/>
    </source>
</evidence>
<feature type="transmembrane region" description="Helical" evidence="21">
    <location>
        <begin position="203"/>
        <end position="220"/>
    </location>
</feature>
<dbReference type="EMBL" id="JARQWQ010000028">
    <property type="protein sequence ID" value="KAK2562702.1"/>
    <property type="molecule type" value="Genomic_DNA"/>
</dbReference>
<evidence type="ECO:0000256" key="14">
    <source>
        <dbReference type="ARBA" id="ARBA00023180"/>
    </source>
</evidence>
<dbReference type="InterPro" id="IPR032628">
    <property type="entry name" value="AC_N"/>
</dbReference>
<dbReference type="FunFam" id="3.30.70.1230:FF:000002">
    <property type="entry name" value="Adenylate cyclase"/>
    <property type="match status" value="1"/>
</dbReference>
<dbReference type="GO" id="GO:0035556">
    <property type="term" value="P:intracellular signal transduction"/>
    <property type="evidence" value="ECO:0007669"/>
    <property type="project" value="InterPro"/>
</dbReference>
<dbReference type="Pfam" id="PF06327">
    <property type="entry name" value="Adcy_cons_dom"/>
    <property type="match status" value="1"/>
</dbReference>
<evidence type="ECO:0000256" key="20">
    <source>
        <dbReference type="SAM" id="MobiDB-lite"/>
    </source>
</evidence>
<feature type="transmembrane region" description="Helical" evidence="21">
    <location>
        <begin position="169"/>
        <end position="191"/>
    </location>
</feature>
<dbReference type="InterPro" id="IPR018297">
    <property type="entry name" value="A/G_cyclase_CS"/>
</dbReference>
<reference evidence="23" key="2">
    <citation type="journal article" date="2023" name="Science">
        <title>Genomic signatures of disease resistance in endangered staghorn corals.</title>
        <authorList>
            <person name="Vollmer S.V."/>
            <person name="Selwyn J.D."/>
            <person name="Despard B.A."/>
            <person name="Roesel C.L."/>
        </authorList>
    </citation>
    <scope>NUCLEOTIDE SEQUENCE</scope>
    <source>
        <strain evidence="23">K2</strain>
    </source>
</reference>
<dbReference type="GO" id="GO:0005524">
    <property type="term" value="F:ATP binding"/>
    <property type="evidence" value="ECO:0007669"/>
    <property type="project" value="UniProtKB-UniRule"/>
</dbReference>
<evidence type="ECO:0000256" key="21">
    <source>
        <dbReference type="SAM" id="Phobius"/>
    </source>
</evidence>
<evidence type="ECO:0000256" key="1">
    <source>
        <dbReference type="ARBA" id="ARBA00001593"/>
    </source>
</evidence>
<feature type="transmembrane region" description="Helical" evidence="21">
    <location>
        <begin position="821"/>
        <end position="839"/>
    </location>
</feature>
<dbReference type="PANTHER" id="PTHR45627:SF16">
    <property type="entry name" value="ADENYLATE CYCLASE"/>
    <property type="match status" value="1"/>
</dbReference>
<feature type="transmembrane region" description="Helical" evidence="21">
    <location>
        <begin position="232"/>
        <end position="250"/>
    </location>
</feature>
<dbReference type="GO" id="GO:0006171">
    <property type="term" value="P:cAMP biosynthetic process"/>
    <property type="evidence" value="ECO:0007669"/>
    <property type="project" value="UniProtKB-KW"/>
</dbReference>
<dbReference type="PIRSF" id="PIRSF039050">
    <property type="entry name" value="Ade_cyc"/>
    <property type="match status" value="1"/>
</dbReference>
<evidence type="ECO:0000313" key="24">
    <source>
        <dbReference type="Proteomes" id="UP001249851"/>
    </source>
</evidence>
<keyword evidence="6 16" id="KW-0479">Metal-binding</keyword>
<feature type="binding site" evidence="18">
    <location>
        <position position="419"/>
    </location>
    <ligand>
        <name>Mg(2+)</name>
        <dbReference type="ChEBI" id="CHEBI:18420"/>
        <label>2</label>
        <note>catalytic</note>
    </ligand>
</feature>
<feature type="transmembrane region" description="Helical" evidence="21">
    <location>
        <begin position="676"/>
        <end position="694"/>
    </location>
</feature>
<evidence type="ECO:0000256" key="17">
    <source>
        <dbReference type="PIRSR" id="PIRSR039050-50"/>
    </source>
</evidence>
<dbReference type="GO" id="GO:0005886">
    <property type="term" value="C:plasma membrane"/>
    <property type="evidence" value="ECO:0007669"/>
    <property type="project" value="InterPro"/>
</dbReference>
<comment type="cofactor">
    <cofactor evidence="18">
        <name>Mg(2+)</name>
        <dbReference type="ChEBI" id="CHEBI:18420"/>
    </cofactor>
    <cofactor evidence="18">
        <name>Mn(2+)</name>
        <dbReference type="ChEBI" id="CHEBI:29035"/>
    </cofactor>
    <text evidence="18">Binds 2 magnesium ions per subunit. Is also active with manganese (in vitro).</text>
</comment>
<dbReference type="PANTHER" id="PTHR45627">
    <property type="entry name" value="ADENYLATE CYCLASE TYPE 1"/>
    <property type="match status" value="1"/>
</dbReference>
<comment type="function">
    <text evidence="16">Catalyzes the formation of the signaling molecule cAMP in response to G-protein signaling.</text>
</comment>
<accession>A0AAD9QK09</accession>
<feature type="binding site" evidence="17">
    <location>
        <begin position="418"/>
        <end position="423"/>
    </location>
    <ligand>
        <name>ATP</name>
        <dbReference type="ChEBI" id="CHEBI:30616"/>
    </ligand>
</feature>
<feature type="transmembrane region" description="Helical" evidence="21">
    <location>
        <begin position="859"/>
        <end position="881"/>
    </location>
</feature>
<feature type="transmembrane region" description="Helical" evidence="21">
    <location>
        <begin position="744"/>
        <end position="766"/>
    </location>
</feature>
<evidence type="ECO:0000256" key="11">
    <source>
        <dbReference type="ARBA" id="ARBA00022989"/>
    </source>
</evidence>
<feature type="binding site" evidence="18">
    <location>
        <position position="462"/>
    </location>
    <ligand>
        <name>Mg(2+)</name>
        <dbReference type="ChEBI" id="CHEBI:18420"/>
        <label>2</label>
        <note>catalytic</note>
    </ligand>
</feature>
<evidence type="ECO:0000256" key="19">
    <source>
        <dbReference type="RuleBase" id="RU000405"/>
    </source>
</evidence>
<dbReference type="CDD" id="cd07302">
    <property type="entry name" value="CHD"/>
    <property type="match status" value="2"/>
</dbReference>
<comment type="cofactor">
    <cofactor evidence="2">
        <name>Mn(2+)</name>
        <dbReference type="ChEBI" id="CHEBI:29035"/>
    </cofactor>
</comment>
<dbReference type="InterPro" id="IPR001054">
    <property type="entry name" value="A/G_cyclase"/>
</dbReference>
<evidence type="ECO:0000259" key="22">
    <source>
        <dbReference type="PROSITE" id="PS50125"/>
    </source>
</evidence>
<feature type="transmembrane region" description="Helical" evidence="21">
    <location>
        <begin position="319"/>
        <end position="339"/>
    </location>
</feature>
<keyword evidence="13 16" id="KW-0472">Membrane</keyword>
<evidence type="ECO:0000256" key="16">
    <source>
        <dbReference type="PIRNR" id="PIRNR039050"/>
    </source>
</evidence>
<keyword evidence="7" id="KW-0677">Repeat</keyword>
<feature type="transmembrane region" description="Helical" evidence="21">
    <location>
        <begin position="794"/>
        <end position="814"/>
    </location>
</feature>